<keyword evidence="3" id="KW-0804">Transcription</keyword>
<name>A0A4R4RES7_9ACTN</name>
<organism evidence="6 7">
    <name type="scientific">Jiangella ureilytica</name>
    <dbReference type="NCBI Taxonomy" id="2530374"/>
    <lineage>
        <taxon>Bacteria</taxon>
        <taxon>Bacillati</taxon>
        <taxon>Actinomycetota</taxon>
        <taxon>Actinomycetes</taxon>
        <taxon>Jiangellales</taxon>
        <taxon>Jiangellaceae</taxon>
        <taxon>Jiangella</taxon>
    </lineage>
</organism>
<evidence type="ECO:0000313" key="6">
    <source>
        <dbReference type="EMBL" id="TDC47720.1"/>
    </source>
</evidence>
<evidence type="ECO:0000256" key="4">
    <source>
        <dbReference type="PROSITE-ProRule" id="PRU00335"/>
    </source>
</evidence>
<dbReference type="EMBL" id="SMKL01000069">
    <property type="protein sequence ID" value="TDC47720.1"/>
    <property type="molecule type" value="Genomic_DNA"/>
</dbReference>
<dbReference type="Proteomes" id="UP000295621">
    <property type="component" value="Unassembled WGS sequence"/>
</dbReference>
<dbReference type="PANTHER" id="PTHR47506">
    <property type="entry name" value="TRANSCRIPTIONAL REGULATORY PROTEIN"/>
    <property type="match status" value="1"/>
</dbReference>
<dbReference type="RefSeq" id="WP_131986951.1">
    <property type="nucleotide sequence ID" value="NZ_SMKL01000069.1"/>
</dbReference>
<evidence type="ECO:0000256" key="3">
    <source>
        <dbReference type="ARBA" id="ARBA00023163"/>
    </source>
</evidence>
<dbReference type="OrthoDB" id="9811084at2"/>
<sequence length="189" mass="21020">MTNSVTRPGKRERLIGSAGDLMYRQGVQRTTLAQIAAHADVPAGNVYYYFKTFDDLVEAVIDDRQTTIRDTLAKLDRRRSPKAKLKGLAEEWTDSADLVAVNGCPIGSLASELNKSHDQPAERAADLLRTVLDFMELQFRELGRRDAAALSVTMMSRIQGAALLANTFGDPALLKAEVRRIERWLDELS</sequence>
<evidence type="ECO:0000313" key="7">
    <source>
        <dbReference type="Proteomes" id="UP000295621"/>
    </source>
</evidence>
<keyword evidence="1" id="KW-0805">Transcription regulation</keyword>
<dbReference type="Pfam" id="PF00440">
    <property type="entry name" value="TetR_N"/>
    <property type="match status" value="1"/>
</dbReference>
<feature type="DNA-binding region" description="H-T-H motif" evidence="4">
    <location>
        <begin position="31"/>
        <end position="50"/>
    </location>
</feature>
<dbReference type="PROSITE" id="PS50977">
    <property type="entry name" value="HTH_TETR_2"/>
    <property type="match status" value="1"/>
</dbReference>
<comment type="caution">
    <text evidence="6">The sequence shown here is derived from an EMBL/GenBank/DDBJ whole genome shotgun (WGS) entry which is preliminary data.</text>
</comment>
<accession>A0A4R4RES7</accession>
<protein>
    <submittedName>
        <fullName evidence="6">TetR/AcrR family transcriptional regulator</fullName>
    </submittedName>
</protein>
<dbReference type="GO" id="GO:0003677">
    <property type="term" value="F:DNA binding"/>
    <property type="evidence" value="ECO:0007669"/>
    <property type="project" value="UniProtKB-UniRule"/>
</dbReference>
<reference evidence="6 7" key="1">
    <citation type="submission" date="2019-02" db="EMBL/GenBank/DDBJ databases">
        <title>Draft genome sequences of novel Actinobacteria.</title>
        <authorList>
            <person name="Sahin N."/>
            <person name="Ay H."/>
            <person name="Saygin H."/>
        </authorList>
    </citation>
    <scope>NUCLEOTIDE SEQUENCE [LARGE SCALE GENOMIC DNA]</scope>
    <source>
        <strain evidence="6 7">KC603</strain>
    </source>
</reference>
<feature type="domain" description="HTH tetR-type" evidence="5">
    <location>
        <begin position="8"/>
        <end position="68"/>
    </location>
</feature>
<dbReference type="SUPFAM" id="SSF46689">
    <property type="entry name" value="Homeodomain-like"/>
    <property type="match status" value="1"/>
</dbReference>
<evidence type="ECO:0000256" key="2">
    <source>
        <dbReference type="ARBA" id="ARBA00023125"/>
    </source>
</evidence>
<dbReference type="AlphaFoldDB" id="A0A4R4RES7"/>
<dbReference type="InterPro" id="IPR036271">
    <property type="entry name" value="Tet_transcr_reg_TetR-rel_C_sf"/>
</dbReference>
<dbReference type="Gene3D" id="1.10.357.10">
    <property type="entry name" value="Tetracycline Repressor, domain 2"/>
    <property type="match status" value="1"/>
</dbReference>
<gene>
    <name evidence="6" type="ORF">E1212_23415</name>
</gene>
<proteinExistence type="predicted"/>
<dbReference type="InterPro" id="IPR054156">
    <property type="entry name" value="YxaF_TetR_C"/>
</dbReference>
<dbReference type="SUPFAM" id="SSF48498">
    <property type="entry name" value="Tetracyclin repressor-like, C-terminal domain"/>
    <property type="match status" value="1"/>
</dbReference>
<dbReference type="PANTHER" id="PTHR47506:SF1">
    <property type="entry name" value="HTH-TYPE TRANSCRIPTIONAL REGULATOR YJDC"/>
    <property type="match status" value="1"/>
</dbReference>
<keyword evidence="2 4" id="KW-0238">DNA-binding</keyword>
<dbReference type="Pfam" id="PF21993">
    <property type="entry name" value="TetR_C_13_2"/>
    <property type="match status" value="1"/>
</dbReference>
<evidence type="ECO:0000256" key="1">
    <source>
        <dbReference type="ARBA" id="ARBA00023015"/>
    </source>
</evidence>
<dbReference type="InterPro" id="IPR001647">
    <property type="entry name" value="HTH_TetR"/>
</dbReference>
<keyword evidence="7" id="KW-1185">Reference proteome</keyword>
<evidence type="ECO:0000259" key="5">
    <source>
        <dbReference type="PROSITE" id="PS50977"/>
    </source>
</evidence>
<dbReference type="InterPro" id="IPR009057">
    <property type="entry name" value="Homeodomain-like_sf"/>
</dbReference>